<organism evidence="3 4">
    <name type="scientific">Maribacter aquimaris</name>
    <dbReference type="NCBI Taxonomy" id="2737171"/>
    <lineage>
        <taxon>Bacteria</taxon>
        <taxon>Pseudomonadati</taxon>
        <taxon>Bacteroidota</taxon>
        <taxon>Flavobacteriia</taxon>
        <taxon>Flavobacteriales</taxon>
        <taxon>Flavobacteriaceae</taxon>
        <taxon>Maribacter</taxon>
    </lineage>
</organism>
<comment type="caution">
    <text evidence="3">The sequence shown here is derived from an EMBL/GenBank/DDBJ whole genome shotgun (WGS) entry which is preliminary data.</text>
</comment>
<dbReference type="Proteomes" id="UP001166021">
    <property type="component" value="Unassembled WGS sequence"/>
</dbReference>
<keyword evidence="4" id="KW-1185">Reference proteome</keyword>
<feature type="compositionally biased region" description="Polar residues" evidence="1">
    <location>
        <begin position="26"/>
        <end position="37"/>
    </location>
</feature>
<protein>
    <submittedName>
        <fullName evidence="3">Uncharacterized protein</fullName>
    </submittedName>
</protein>
<dbReference type="PROSITE" id="PS51257">
    <property type="entry name" value="PROKAR_LIPOPROTEIN"/>
    <property type="match status" value="1"/>
</dbReference>
<keyword evidence="2" id="KW-0732">Signal</keyword>
<dbReference type="RefSeq" id="WP_188244734.1">
    <property type="nucleotide sequence ID" value="NZ_JABTCF010000011.1"/>
</dbReference>
<gene>
    <name evidence="3" type="ORF">HPE56_15885</name>
</gene>
<dbReference type="EMBL" id="JABTCF010000011">
    <property type="protein sequence ID" value="MBD0779281.1"/>
    <property type="molecule type" value="Genomic_DNA"/>
</dbReference>
<evidence type="ECO:0000313" key="4">
    <source>
        <dbReference type="Proteomes" id="UP001166021"/>
    </source>
</evidence>
<evidence type="ECO:0000256" key="2">
    <source>
        <dbReference type="SAM" id="SignalP"/>
    </source>
</evidence>
<evidence type="ECO:0000313" key="3">
    <source>
        <dbReference type="EMBL" id="MBD0779281.1"/>
    </source>
</evidence>
<feature type="region of interest" description="Disordered" evidence="1">
    <location>
        <begin position="26"/>
        <end position="45"/>
    </location>
</feature>
<sequence length="205" mass="23073">MKRLLIATVIILLLFSCKENARKNTDVNTNNTVPQSMNKEKKANTRKTAIVNVEADISGKKFSLTEYNPEASTDVVFLNGGLQFRIHDYQNKSVLVNLYSPEIFAKLPITITQQSLALPPKEAATSKTQSRIEILIPSPQHFQGDNKILYEGSVTLEELSTTKILINFDGKGIAHGARKKTENLFPMKGRIKLENFSIYDTRMKE</sequence>
<reference evidence="3" key="1">
    <citation type="submission" date="2020-05" db="EMBL/GenBank/DDBJ databases">
        <title>The draft genome sequence of Maribacter sp. ANRC-HE7.</title>
        <authorList>
            <person name="Mu L."/>
        </authorList>
    </citation>
    <scope>NUCLEOTIDE SEQUENCE</scope>
    <source>
        <strain evidence="3">ANRC-HE7</strain>
    </source>
</reference>
<accession>A0ABR7V6J5</accession>
<evidence type="ECO:0000256" key="1">
    <source>
        <dbReference type="SAM" id="MobiDB-lite"/>
    </source>
</evidence>
<feature type="chain" id="PRO_5046074712" evidence="2">
    <location>
        <begin position="22"/>
        <end position="205"/>
    </location>
</feature>
<feature type="signal peptide" evidence="2">
    <location>
        <begin position="1"/>
        <end position="21"/>
    </location>
</feature>
<name>A0ABR7V6J5_9FLAO</name>
<proteinExistence type="predicted"/>